<gene>
    <name evidence="1" type="ORF">QBC41DRAFT_322812</name>
</gene>
<comment type="caution">
    <text evidence="1">The sequence shown here is derived from an EMBL/GenBank/DDBJ whole genome shotgun (WGS) entry which is preliminary data.</text>
</comment>
<evidence type="ECO:0000313" key="2">
    <source>
        <dbReference type="Proteomes" id="UP001174997"/>
    </source>
</evidence>
<evidence type="ECO:0000313" key="1">
    <source>
        <dbReference type="EMBL" id="KAK0667987.1"/>
    </source>
</evidence>
<protein>
    <submittedName>
        <fullName evidence="1">Uncharacterized protein</fullName>
    </submittedName>
</protein>
<organism evidence="1 2">
    <name type="scientific">Cercophora samala</name>
    <dbReference type="NCBI Taxonomy" id="330535"/>
    <lineage>
        <taxon>Eukaryota</taxon>
        <taxon>Fungi</taxon>
        <taxon>Dikarya</taxon>
        <taxon>Ascomycota</taxon>
        <taxon>Pezizomycotina</taxon>
        <taxon>Sordariomycetes</taxon>
        <taxon>Sordariomycetidae</taxon>
        <taxon>Sordariales</taxon>
        <taxon>Lasiosphaeriaceae</taxon>
        <taxon>Cercophora</taxon>
    </lineage>
</organism>
<name>A0AA39ZBL9_9PEZI</name>
<proteinExistence type="predicted"/>
<reference evidence="1" key="1">
    <citation type="submission" date="2023-06" db="EMBL/GenBank/DDBJ databases">
        <title>Genome-scale phylogeny and comparative genomics of the fungal order Sordariales.</title>
        <authorList>
            <consortium name="Lawrence Berkeley National Laboratory"/>
            <person name="Hensen N."/>
            <person name="Bonometti L."/>
            <person name="Westerberg I."/>
            <person name="Brannstrom I.O."/>
            <person name="Guillou S."/>
            <person name="Cros-Aarteil S."/>
            <person name="Calhoun S."/>
            <person name="Haridas S."/>
            <person name="Kuo A."/>
            <person name="Mondo S."/>
            <person name="Pangilinan J."/>
            <person name="Riley R."/>
            <person name="Labutti K."/>
            <person name="Andreopoulos B."/>
            <person name="Lipzen A."/>
            <person name="Chen C."/>
            <person name="Yanf M."/>
            <person name="Daum C."/>
            <person name="Ng V."/>
            <person name="Clum A."/>
            <person name="Steindorff A."/>
            <person name="Ohm R."/>
            <person name="Martin F."/>
            <person name="Silar P."/>
            <person name="Natvig D."/>
            <person name="Lalanne C."/>
            <person name="Gautier V."/>
            <person name="Ament-Velasquez S.L."/>
            <person name="Kruys A."/>
            <person name="Hutchinson M.I."/>
            <person name="Powell A.J."/>
            <person name="Barry K."/>
            <person name="Miller A.N."/>
            <person name="Grigoriev I.V."/>
            <person name="Debuchy R."/>
            <person name="Gladieux P."/>
            <person name="Thoren M.H."/>
            <person name="Johannesson H."/>
        </authorList>
    </citation>
    <scope>NUCLEOTIDE SEQUENCE</scope>
    <source>
        <strain evidence="1">CBS 307.81</strain>
    </source>
</reference>
<accession>A0AA39ZBL9</accession>
<dbReference type="EMBL" id="JAULSY010000063">
    <property type="protein sequence ID" value="KAK0667987.1"/>
    <property type="molecule type" value="Genomic_DNA"/>
</dbReference>
<dbReference type="Proteomes" id="UP001174997">
    <property type="component" value="Unassembled WGS sequence"/>
</dbReference>
<keyword evidence="2" id="KW-1185">Reference proteome</keyword>
<dbReference type="AlphaFoldDB" id="A0AA39ZBL9"/>
<sequence>MRTPIFGTIPSLLTLIIKTPRAQHCCTASSLHRVSFHKFRGGHSFGQYPLKPSLGSPQPHCPVFHSPAVLCRGS</sequence>